<dbReference type="Proteomes" id="UP001150217">
    <property type="component" value="Unassembled WGS sequence"/>
</dbReference>
<sequence length="664" mass="74223">MMQLTIESNQESDKIFPPNFMLSAVNPSKDTNTQQVTVYIQYKMPAAQTEEKHASHEGQPGTTLYRWSNKNQMFPSGKGAEARGSPALAVHNGELWCLWLDKNDGLLYHATSDNQSWGPKTAFVGNYWTGLVPDNPTAGPALADCNGVLHAAYSVDGSLVHYRYDDIAKKWGKRSLFARSSATPSLQAFDGRLFCAFQGDGNSLNWTTWDPEDGWMRPMSANEKTWGSPALYLLLDRLCLLFAENNDDRHTTNTTFNTSTKSWSRTFGSPSQKTAYGVSATGFNKNIALMAFQSHDDKDKGLVLVDTFNNGAWQHNESIGSSSSDTPAIAILNNVITVVYNAHTDARDLLWSQATLTDYTPDFWMTALAKIKPNLRITDITIPGTHDTCAISAVPWVATQNMTVIAQLNAGIRYFDLRCRLVDGLLMMYHGPYALDMYFEHVMDDIYSWLRSHPAEGLIIQLSNDVRDEPDFASFSLAATTLIAYGLNKDLWNTGTTVPFLAGIKGKIQLIRRYRADEANQQIGINATSWSEHFDSPRFTIPTQDGNLVIQDQFRFSGAPNEIIPQKFGIVTTLMDQARTDESHLNLYINYTSMTHTLPFRSGPVAPWQLAIGYWDTWSEFTPGVNRHLGHKLAADGSAHYGVIVMDYPELPYDLIDYLITSNF</sequence>
<dbReference type="InterPro" id="IPR000909">
    <property type="entry name" value="PLipase_C_PInositol-sp_X_dom"/>
</dbReference>
<gene>
    <name evidence="2" type="ORF">C8R41DRAFT_934132</name>
</gene>
<dbReference type="InterPro" id="IPR051057">
    <property type="entry name" value="PI-PLC_domain"/>
</dbReference>
<dbReference type="PANTHER" id="PTHR13593">
    <property type="match status" value="1"/>
</dbReference>
<dbReference type="SMART" id="SM00148">
    <property type="entry name" value="PLCXc"/>
    <property type="match status" value="1"/>
</dbReference>
<dbReference type="SUPFAM" id="SSF51695">
    <property type="entry name" value="PLC-like phosphodiesterases"/>
    <property type="match status" value="1"/>
</dbReference>
<evidence type="ECO:0000313" key="3">
    <source>
        <dbReference type="Proteomes" id="UP001150217"/>
    </source>
</evidence>
<reference evidence="2" key="1">
    <citation type="submission" date="2022-08" db="EMBL/GenBank/DDBJ databases">
        <title>A Global Phylogenomic Analysis of the Shiitake Genus Lentinula.</title>
        <authorList>
            <consortium name="DOE Joint Genome Institute"/>
            <person name="Sierra-Patev S."/>
            <person name="Min B."/>
            <person name="Naranjo-Ortiz M."/>
            <person name="Looney B."/>
            <person name="Konkel Z."/>
            <person name="Slot J.C."/>
            <person name="Sakamoto Y."/>
            <person name="Steenwyk J.L."/>
            <person name="Rokas A."/>
            <person name="Carro J."/>
            <person name="Camarero S."/>
            <person name="Ferreira P."/>
            <person name="Molpeceres G."/>
            <person name="Ruiz-Duenas F.J."/>
            <person name="Serrano A."/>
            <person name="Henrissat B."/>
            <person name="Drula E."/>
            <person name="Hughes K.W."/>
            <person name="Mata J.L."/>
            <person name="Ishikawa N.K."/>
            <person name="Vargas-Isla R."/>
            <person name="Ushijima S."/>
            <person name="Smith C.A."/>
            <person name="Ahrendt S."/>
            <person name="Andreopoulos W."/>
            <person name="He G."/>
            <person name="Labutti K."/>
            <person name="Lipzen A."/>
            <person name="Ng V."/>
            <person name="Riley R."/>
            <person name="Sandor L."/>
            <person name="Barry K."/>
            <person name="Martinez A.T."/>
            <person name="Xiao Y."/>
            <person name="Gibbons J.G."/>
            <person name="Terashima K."/>
            <person name="Grigoriev I.V."/>
            <person name="Hibbett D.S."/>
        </authorList>
    </citation>
    <scope>NUCLEOTIDE SEQUENCE</scope>
    <source>
        <strain evidence="2">RHP3577 ss4</strain>
    </source>
</reference>
<dbReference type="Pfam" id="PF00388">
    <property type="entry name" value="PI-PLC-X"/>
    <property type="match status" value="1"/>
</dbReference>
<evidence type="ECO:0000313" key="2">
    <source>
        <dbReference type="EMBL" id="KAJ4465606.1"/>
    </source>
</evidence>
<name>A0ABQ8UYJ7_9AGAR</name>
<dbReference type="PROSITE" id="PS50007">
    <property type="entry name" value="PIPLC_X_DOMAIN"/>
    <property type="match status" value="1"/>
</dbReference>
<proteinExistence type="predicted"/>
<feature type="domain" description="Phosphatidylinositol-specific phospholipase C X" evidence="1">
    <location>
        <begin position="377"/>
        <end position="513"/>
    </location>
</feature>
<dbReference type="InterPro" id="IPR017946">
    <property type="entry name" value="PLC-like_Pdiesterase_TIM-brl"/>
</dbReference>
<comment type="caution">
    <text evidence="2">The sequence shown here is derived from an EMBL/GenBank/DDBJ whole genome shotgun (WGS) entry which is preliminary data.</text>
</comment>
<dbReference type="Gene3D" id="3.20.20.190">
    <property type="entry name" value="Phosphatidylinositol (PI) phosphodiesterase"/>
    <property type="match status" value="1"/>
</dbReference>
<keyword evidence="3" id="KW-1185">Reference proteome</keyword>
<evidence type="ECO:0000259" key="1">
    <source>
        <dbReference type="SMART" id="SM00148"/>
    </source>
</evidence>
<organism evidence="2 3">
    <name type="scientific">Lentinula lateritia</name>
    <dbReference type="NCBI Taxonomy" id="40482"/>
    <lineage>
        <taxon>Eukaryota</taxon>
        <taxon>Fungi</taxon>
        <taxon>Dikarya</taxon>
        <taxon>Basidiomycota</taxon>
        <taxon>Agaricomycotina</taxon>
        <taxon>Agaricomycetes</taxon>
        <taxon>Agaricomycetidae</taxon>
        <taxon>Agaricales</taxon>
        <taxon>Marasmiineae</taxon>
        <taxon>Omphalotaceae</taxon>
        <taxon>Lentinula</taxon>
    </lineage>
</organism>
<dbReference type="PANTHER" id="PTHR13593:SF113">
    <property type="entry name" value="SI:DKEY-266F7.9"/>
    <property type="match status" value="1"/>
</dbReference>
<protein>
    <submittedName>
        <fullName evidence="2">PLC-like phosphodiesterase</fullName>
    </submittedName>
</protein>
<accession>A0ABQ8UYJ7</accession>
<dbReference type="SUPFAM" id="SSF89372">
    <property type="entry name" value="Fucose-specific lectin"/>
    <property type="match status" value="1"/>
</dbReference>
<dbReference type="EMBL" id="JANVFT010000124">
    <property type="protein sequence ID" value="KAJ4465606.1"/>
    <property type="molecule type" value="Genomic_DNA"/>
</dbReference>